<evidence type="ECO:0000313" key="2">
    <source>
        <dbReference type="Proteomes" id="UP001217918"/>
    </source>
</evidence>
<dbReference type="AlphaFoldDB" id="A0AAD9I5J5"/>
<accession>A0AAD9I5J5</accession>
<comment type="caution">
    <text evidence="1">The sequence shown here is derived from an EMBL/GenBank/DDBJ whole genome shotgun (WGS) entry which is preliminary data.</text>
</comment>
<dbReference type="Proteomes" id="UP001217918">
    <property type="component" value="Unassembled WGS sequence"/>
</dbReference>
<organism evidence="1 2">
    <name type="scientific">Phyllachora maydis</name>
    <dbReference type="NCBI Taxonomy" id="1825666"/>
    <lineage>
        <taxon>Eukaryota</taxon>
        <taxon>Fungi</taxon>
        <taxon>Dikarya</taxon>
        <taxon>Ascomycota</taxon>
        <taxon>Pezizomycotina</taxon>
        <taxon>Sordariomycetes</taxon>
        <taxon>Sordariomycetidae</taxon>
        <taxon>Phyllachorales</taxon>
        <taxon>Phyllachoraceae</taxon>
        <taxon>Phyllachora</taxon>
    </lineage>
</organism>
<reference evidence="1" key="1">
    <citation type="journal article" date="2023" name="Mol. Plant Microbe Interact.">
        <title>Elucidating the Obligate Nature and Biological Capacity of an Invasive Fungal Corn Pathogen.</title>
        <authorList>
            <person name="MacCready J.S."/>
            <person name="Roggenkamp E.M."/>
            <person name="Gdanetz K."/>
            <person name="Chilvers M.I."/>
        </authorList>
    </citation>
    <scope>NUCLEOTIDE SEQUENCE</scope>
    <source>
        <strain evidence="1">PM02</strain>
    </source>
</reference>
<dbReference type="EMBL" id="JAQQPM010000004">
    <property type="protein sequence ID" value="KAK2070975.1"/>
    <property type="molecule type" value="Genomic_DNA"/>
</dbReference>
<evidence type="ECO:0000313" key="1">
    <source>
        <dbReference type="EMBL" id="KAK2070975.1"/>
    </source>
</evidence>
<gene>
    <name evidence="1" type="ORF">P8C59_005432</name>
</gene>
<name>A0AAD9I5J5_9PEZI</name>
<sequence length="457" mass="50085">MATDDMGRVPRVPPSIVDIAVDGDVVLDVLFCPTSPDTLRAALRVGYRVRLAALRTQSKYFDRLLGDTRFREAKSVELALHNLAARRVPPAQAGPPDLPLVPMVVDDESSRSAAAALEPALGDLMRLLHAGDVATKPVTLAYVAVLAVLADRFDCTAVLAARTATSLRFKWPVTSPQQARGVGPDESDGGLTRAAEDALRQKTLVAWLLGLPLQLHAATRELVVYGSRQWSAFADESDARARARARALPRWWELQDGLEAELEHRRACLLNAIGSVQAHFLRLYSSRSRQCLLGYDSSASCDSYQLGEMVRFLASRGLLFLVDYSAASLDKLPGQAAAWSVDRLLATLKQCPGYQIDKNHTNCGMRTRILPILEFLQSMLATNVLSISLPAWRKDRGSASWLPAAADPPRSDDEKAVFRFTRALAADQRLRYQGAMAAEGIAKAVFTAHSWDWTPDD</sequence>
<keyword evidence="2" id="KW-1185">Reference proteome</keyword>
<proteinExistence type="predicted"/>
<protein>
    <submittedName>
        <fullName evidence="1">Uncharacterized protein</fullName>
    </submittedName>
</protein>